<keyword evidence="5 7" id="KW-0472">Membrane</keyword>
<dbReference type="InterPro" id="IPR004869">
    <property type="entry name" value="MMPL_dom"/>
</dbReference>
<organism evidence="9 10">
    <name type="scientific">Amycolatopsis magusensis</name>
    <dbReference type="NCBI Taxonomy" id="882444"/>
    <lineage>
        <taxon>Bacteria</taxon>
        <taxon>Bacillati</taxon>
        <taxon>Actinomycetota</taxon>
        <taxon>Actinomycetes</taxon>
        <taxon>Pseudonocardiales</taxon>
        <taxon>Pseudonocardiaceae</taxon>
        <taxon>Amycolatopsis</taxon>
    </lineage>
</organism>
<evidence type="ECO:0000259" key="8">
    <source>
        <dbReference type="Pfam" id="PF03176"/>
    </source>
</evidence>
<keyword evidence="3 7" id="KW-0812">Transmembrane</keyword>
<feature type="transmembrane region" description="Helical" evidence="7">
    <location>
        <begin position="280"/>
        <end position="299"/>
    </location>
</feature>
<evidence type="ECO:0000313" key="10">
    <source>
        <dbReference type="Proteomes" id="UP000741013"/>
    </source>
</evidence>
<dbReference type="InterPro" id="IPR050545">
    <property type="entry name" value="Mycobact_MmpL"/>
</dbReference>
<keyword evidence="2" id="KW-1003">Cell membrane</keyword>
<dbReference type="SUPFAM" id="SSF82866">
    <property type="entry name" value="Multidrug efflux transporter AcrB transmembrane domain"/>
    <property type="match status" value="2"/>
</dbReference>
<evidence type="ECO:0000256" key="4">
    <source>
        <dbReference type="ARBA" id="ARBA00022989"/>
    </source>
</evidence>
<feature type="region of interest" description="Disordered" evidence="6">
    <location>
        <begin position="448"/>
        <end position="467"/>
    </location>
</feature>
<keyword evidence="10" id="KW-1185">Reference proteome</keyword>
<feature type="transmembrane region" description="Helical" evidence="7">
    <location>
        <begin position="57"/>
        <end position="75"/>
    </location>
</feature>
<feature type="transmembrane region" description="Helical" evidence="7">
    <location>
        <begin position="375"/>
        <end position="400"/>
    </location>
</feature>
<keyword evidence="4 7" id="KW-1133">Transmembrane helix</keyword>
<gene>
    <name evidence="9" type="ORF">JOM49_006421</name>
</gene>
<evidence type="ECO:0000256" key="3">
    <source>
        <dbReference type="ARBA" id="ARBA00022692"/>
    </source>
</evidence>
<evidence type="ECO:0000256" key="1">
    <source>
        <dbReference type="ARBA" id="ARBA00004651"/>
    </source>
</evidence>
<dbReference type="RefSeq" id="WP_209667850.1">
    <property type="nucleotide sequence ID" value="NZ_JAGGMS010000001.1"/>
</dbReference>
<reference evidence="9 10" key="1">
    <citation type="submission" date="2021-03" db="EMBL/GenBank/DDBJ databases">
        <title>Sequencing the genomes of 1000 actinobacteria strains.</title>
        <authorList>
            <person name="Klenk H.-P."/>
        </authorList>
    </citation>
    <scope>NUCLEOTIDE SEQUENCE [LARGE SCALE GENOMIC DNA]</scope>
    <source>
        <strain evidence="9 10">DSM 45510</strain>
    </source>
</reference>
<feature type="transmembrane region" description="Helical" evidence="7">
    <location>
        <begin position="109"/>
        <end position="130"/>
    </location>
</feature>
<accession>A0ABS4Q168</accession>
<name>A0ABS4Q168_9PSEU</name>
<feature type="transmembrane region" description="Helical" evidence="7">
    <location>
        <begin position="151"/>
        <end position="176"/>
    </location>
</feature>
<feature type="transmembrane region" description="Helical" evidence="7">
    <location>
        <begin position="333"/>
        <end position="354"/>
    </location>
</feature>
<protein>
    <submittedName>
        <fullName evidence="9">Membrane protein YdfJ with MMPL/SSD domain</fullName>
    </submittedName>
</protein>
<evidence type="ECO:0000256" key="7">
    <source>
        <dbReference type="SAM" id="Phobius"/>
    </source>
</evidence>
<sequence>MPLTARAARWCAGHPHGTLAAWLVFLSVAALGGAGTGLRLAPGLPGSVTAVVATDPAKLLVLGAPVVVALLWLVLGSALVTLAAALFLGAVLATALGLVTALSSVLPTSHLACDVVVLLGVVVSADHVLFSVRRHQEAVADGRDIPDTAQVVAATAGRTALVSGIAIAVSMTGLWLVGDALLAPVAFGAIVVVAVSTSAALTLLPALLALLPVPAPRRIRRWWPGRVPALRVHRDTPRLAARLAAPVVGLLALLGLLHFLLRSAGVHDLPGAPPYLSGDAVLTLVLMLVLTVLVLLIAFRPILVALASVALGVLSVLVALGLLAMQVAHIPEWAPMVLLVVLSGPSTDIHVYLLHRFRSEALTGMSARHAMTGGVRRSASAIGGAVAVAFGACIAFGLAGTGEFRAFGWSTAAALLVDAVLVRTLVLPVLISLGGQLSWWRRITPRAHSRSGRGRPRPGSGGAARNH</sequence>
<evidence type="ECO:0000256" key="5">
    <source>
        <dbReference type="ARBA" id="ARBA00023136"/>
    </source>
</evidence>
<proteinExistence type="predicted"/>
<feature type="transmembrane region" description="Helical" evidence="7">
    <location>
        <begin position="420"/>
        <end position="440"/>
    </location>
</feature>
<dbReference type="PANTHER" id="PTHR33406">
    <property type="entry name" value="MEMBRANE PROTEIN MJ1562-RELATED"/>
    <property type="match status" value="1"/>
</dbReference>
<dbReference type="Gene3D" id="1.20.1640.10">
    <property type="entry name" value="Multidrug efflux transporter AcrB transmembrane domain"/>
    <property type="match status" value="2"/>
</dbReference>
<feature type="transmembrane region" description="Helical" evidence="7">
    <location>
        <begin position="306"/>
        <end position="327"/>
    </location>
</feature>
<feature type="transmembrane region" description="Helical" evidence="7">
    <location>
        <begin position="82"/>
        <end position="103"/>
    </location>
</feature>
<evidence type="ECO:0000313" key="9">
    <source>
        <dbReference type="EMBL" id="MBP2184895.1"/>
    </source>
</evidence>
<feature type="domain" description="Membrane transport protein MMPL" evidence="8">
    <location>
        <begin position="52"/>
        <end position="226"/>
    </location>
</feature>
<comment type="subcellular location">
    <subcellularLocation>
        <location evidence="1">Cell membrane</location>
        <topology evidence="1">Multi-pass membrane protein</topology>
    </subcellularLocation>
</comment>
<dbReference type="PANTHER" id="PTHR33406:SF13">
    <property type="entry name" value="MEMBRANE PROTEIN YDFJ"/>
    <property type="match status" value="1"/>
</dbReference>
<dbReference type="Pfam" id="PF03176">
    <property type="entry name" value="MMPL"/>
    <property type="match status" value="2"/>
</dbReference>
<evidence type="ECO:0000256" key="6">
    <source>
        <dbReference type="SAM" id="MobiDB-lite"/>
    </source>
</evidence>
<feature type="transmembrane region" description="Helical" evidence="7">
    <location>
        <begin position="239"/>
        <end position="260"/>
    </location>
</feature>
<dbReference type="Proteomes" id="UP000741013">
    <property type="component" value="Unassembled WGS sequence"/>
</dbReference>
<evidence type="ECO:0000256" key="2">
    <source>
        <dbReference type="ARBA" id="ARBA00022475"/>
    </source>
</evidence>
<dbReference type="EMBL" id="JAGGMS010000001">
    <property type="protein sequence ID" value="MBP2184895.1"/>
    <property type="molecule type" value="Genomic_DNA"/>
</dbReference>
<feature type="transmembrane region" description="Helical" evidence="7">
    <location>
        <begin position="182"/>
        <end position="211"/>
    </location>
</feature>
<comment type="caution">
    <text evidence="9">The sequence shown here is derived from an EMBL/GenBank/DDBJ whole genome shotgun (WGS) entry which is preliminary data.</text>
</comment>
<feature type="domain" description="Membrane transport protein MMPL" evidence="8">
    <location>
        <begin position="277"/>
        <end position="450"/>
    </location>
</feature>